<feature type="compositionally biased region" description="Low complexity" evidence="1">
    <location>
        <begin position="115"/>
        <end position="125"/>
    </location>
</feature>
<dbReference type="EnsemblMetazoa" id="G29894.2">
    <property type="protein sequence ID" value="G29894.2:cds"/>
    <property type="gene ID" value="G29894"/>
</dbReference>
<dbReference type="GO" id="GO:0006383">
    <property type="term" value="P:transcription by RNA polymerase III"/>
    <property type="evidence" value="ECO:0007669"/>
    <property type="project" value="InterPro"/>
</dbReference>
<accession>A0A8W8LWC8</accession>
<dbReference type="AlphaFoldDB" id="A0A8W8LWC8"/>
<dbReference type="Pfam" id="PF10419">
    <property type="entry name" value="TFIIIC_sub6"/>
    <property type="match status" value="1"/>
</dbReference>
<organism evidence="3 4">
    <name type="scientific">Magallana gigas</name>
    <name type="common">Pacific oyster</name>
    <name type="synonym">Crassostrea gigas</name>
    <dbReference type="NCBI Taxonomy" id="29159"/>
    <lineage>
        <taxon>Eukaryota</taxon>
        <taxon>Metazoa</taxon>
        <taxon>Spiralia</taxon>
        <taxon>Lophotrochozoa</taxon>
        <taxon>Mollusca</taxon>
        <taxon>Bivalvia</taxon>
        <taxon>Autobranchia</taxon>
        <taxon>Pteriomorphia</taxon>
        <taxon>Ostreida</taxon>
        <taxon>Ostreoidea</taxon>
        <taxon>Ostreidae</taxon>
        <taxon>Magallana</taxon>
    </lineage>
</organism>
<feature type="compositionally biased region" description="Polar residues" evidence="1">
    <location>
        <begin position="126"/>
        <end position="152"/>
    </location>
</feature>
<dbReference type="InterPro" id="IPR042771">
    <property type="entry name" value="GTF3C6-like"/>
</dbReference>
<reference evidence="3" key="1">
    <citation type="submission" date="2022-08" db="UniProtKB">
        <authorList>
            <consortium name="EnsemblMetazoa"/>
        </authorList>
    </citation>
    <scope>IDENTIFICATION</scope>
    <source>
        <strain evidence="3">05x7-T-G4-1.051#20</strain>
    </source>
</reference>
<dbReference type="Proteomes" id="UP000005408">
    <property type="component" value="Unassembled WGS sequence"/>
</dbReference>
<dbReference type="InterPro" id="IPR019481">
    <property type="entry name" value="TFIIIC_triple_barrel"/>
</dbReference>
<dbReference type="PANTHER" id="PTHR21860:SF2">
    <property type="entry name" value="GENERAL TRANSCRIPTION FACTOR 3C POLYPEPTIDE 6"/>
    <property type="match status" value="1"/>
</dbReference>
<feature type="region of interest" description="Disordered" evidence="1">
    <location>
        <begin position="109"/>
        <end position="167"/>
    </location>
</feature>
<keyword evidence="4" id="KW-1185">Reference proteome</keyword>
<evidence type="ECO:0000313" key="4">
    <source>
        <dbReference type="Proteomes" id="UP000005408"/>
    </source>
</evidence>
<dbReference type="EnsemblMetazoa" id="G29894.1">
    <property type="protein sequence ID" value="G29894.1:cds"/>
    <property type="gene ID" value="G29894"/>
</dbReference>
<protein>
    <recommendedName>
        <fullName evidence="2">Transcription factor TFIIIC triple barrel domain-containing protein</fullName>
    </recommendedName>
</protein>
<dbReference type="PANTHER" id="PTHR21860">
    <property type="entry name" value="TRANSCRIPTION INITIATION FACTOR IIIC TFIIIC , POLYPEPTIDE 6-RELATED"/>
    <property type="match status" value="1"/>
</dbReference>
<evidence type="ECO:0000256" key="1">
    <source>
        <dbReference type="SAM" id="MobiDB-lite"/>
    </source>
</evidence>
<evidence type="ECO:0000313" key="3">
    <source>
        <dbReference type="EnsemblMetazoa" id="G29894.2:cds"/>
    </source>
</evidence>
<evidence type="ECO:0000259" key="2">
    <source>
        <dbReference type="Pfam" id="PF10419"/>
    </source>
</evidence>
<dbReference type="GO" id="GO:0000127">
    <property type="term" value="C:transcription factor TFIIIC complex"/>
    <property type="evidence" value="ECO:0007669"/>
    <property type="project" value="TreeGrafter"/>
</dbReference>
<dbReference type="Gene3D" id="2.60.40.4370">
    <property type="match status" value="1"/>
</dbReference>
<sequence>MDSSEEWEEEEQILMAELHGILEPDFLQTAEGNCKVLGIGTETPYLQVDGYTFSGKYVAPLGTYIIMEEKDPSSEDIKTDVRKGKECAKLEYITCLDKKLDLNRAFISPKETKETGSTSSSHTSEIPNTSTAGSQETQQSSNTPENTDNNHGNVDRPSTMETGSEVT</sequence>
<dbReference type="OrthoDB" id="1877767at2759"/>
<feature type="domain" description="Transcription factor TFIIIC triple barrel" evidence="2">
    <location>
        <begin position="8"/>
        <end position="107"/>
    </location>
</feature>
<dbReference type="OMA" id="KCRTTCK"/>
<name>A0A8W8LWC8_MAGGI</name>
<proteinExistence type="predicted"/>